<dbReference type="EMBL" id="CP139781">
    <property type="protein sequence ID" value="WRQ86738.1"/>
    <property type="molecule type" value="Genomic_DNA"/>
</dbReference>
<keyword evidence="2" id="KW-1185">Reference proteome</keyword>
<reference evidence="1 2" key="1">
    <citation type="submission" date="2023-12" db="EMBL/GenBank/DDBJ databases">
        <title>Description of an unclassified Opitutus bacterium of Verrucomicrobiota.</title>
        <authorList>
            <person name="Zhang D.-F."/>
        </authorList>
    </citation>
    <scope>NUCLEOTIDE SEQUENCE [LARGE SCALE GENOMIC DNA]</scope>
    <source>
        <strain evidence="1 2">WL0086</strain>
    </source>
</reference>
<organism evidence="1 2">
    <name type="scientific">Actomonas aquatica</name>
    <dbReference type="NCBI Taxonomy" id="2866162"/>
    <lineage>
        <taxon>Bacteria</taxon>
        <taxon>Pseudomonadati</taxon>
        <taxon>Verrucomicrobiota</taxon>
        <taxon>Opitutia</taxon>
        <taxon>Opitutales</taxon>
        <taxon>Opitutaceae</taxon>
        <taxon>Actomonas</taxon>
    </lineage>
</organism>
<name>A0ABZ1C648_9BACT</name>
<dbReference type="Proteomes" id="UP000738431">
    <property type="component" value="Chromosome"/>
</dbReference>
<proteinExistence type="predicted"/>
<evidence type="ECO:0008006" key="3">
    <source>
        <dbReference type="Google" id="ProtNLM"/>
    </source>
</evidence>
<protein>
    <recommendedName>
        <fullName evidence="3">Sulfotransferase family protein</fullName>
    </recommendedName>
</protein>
<sequence>MRWRNQLGRVLPPINRRCVTPPGELRPRPGRPILVASLMRSGTHLAIDLILNNFAAYRHNPLYLDLDGYLLDGRAREPLLACGAYVAKTHHPHRPVPADQLEALRRFAATAVVVTPVREAEAVSRSLASFGESETVAEVAAMQAQAQAFWAEWDPVAVDFAELTDWAGSAGFLARLAERAGVPVPARVVENPPRSATGQVLWAKLWTRLLGSRAARINTTIQFDSTRS</sequence>
<gene>
    <name evidence="1" type="ORF">K1X11_018150</name>
</gene>
<dbReference type="RefSeq" id="WP_221030576.1">
    <property type="nucleotide sequence ID" value="NZ_CP139781.1"/>
</dbReference>
<evidence type="ECO:0000313" key="1">
    <source>
        <dbReference type="EMBL" id="WRQ86738.1"/>
    </source>
</evidence>
<dbReference type="SUPFAM" id="SSF52540">
    <property type="entry name" value="P-loop containing nucleoside triphosphate hydrolases"/>
    <property type="match status" value="1"/>
</dbReference>
<evidence type="ECO:0000313" key="2">
    <source>
        <dbReference type="Proteomes" id="UP000738431"/>
    </source>
</evidence>
<accession>A0ABZ1C648</accession>
<dbReference type="InterPro" id="IPR027417">
    <property type="entry name" value="P-loop_NTPase"/>
</dbReference>